<dbReference type="EMBL" id="JAAKFY010000026">
    <property type="protein sequence ID" value="KAF3833841.1"/>
    <property type="molecule type" value="Genomic_DNA"/>
</dbReference>
<evidence type="ECO:0000313" key="3">
    <source>
        <dbReference type="Proteomes" id="UP000518266"/>
    </source>
</evidence>
<name>A0A7J5XA82_DISMA</name>
<protein>
    <submittedName>
        <fullName evidence="2">Uncharacterized protein</fullName>
    </submittedName>
</protein>
<proteinExistence type="predicted"/>
<feature type="compositionally biased region" description="Basic and acidic residues" evidence="1">
    <location>
        <begin position="147"/>
        <end position="157"/>
    </location>
</feature>
<feature type="compositionally biased region" description="Polar residues" evidence="1">
    <location>
        <begin position="32"/>
        <end position="47"/>
    </location>
</feature>
<feature type="region of interest" description="Disordered" evidence="1">
    <location>
        <begin position="1"/>
        <end position="70"/>
    </location>
</feature>
<organism evidence="2 3">
    <name type="scientific">Dissostichus mawsoni</name>
    <name type="common">Antarctic cod</name>
    <dbReference type="NCBI Taxonomy" id="36200"/>
    <lineage>
        <taxon>Eukaryota</taxon>
        <taxon>Metazoa</taxon>
        <taxon>Chordata</taxon>
        <taxon>Craniata</taxon>
        <taxon>Vertebrata</taxon>
        <taxon>Euteleostomi</taxon>
        <taxon>Actinopterygii</taxon>
        <taxon>Neopterygii</taxon>
        <taxon>Teleostei</taxon>
        <taxon>Neoteleostei</taxon>
        <taxon>Acanthomorphata</taxon>
        <taxon>Eupercaria</taxon>
        <taxon>Perciformes</taxon>
        <taxon>Notothenioidei</taxon>
        <taxon>Nototheniidae</taxon>
        <taxon>Dissostichus</taxon>
    </lineage>
</organism>
<keyword evidence="3" id="KW-1185">Reference proteome</keyword>
<gene>
    <name evidence="2" type="ORF">F7725_025045</name>
</gene>
<feature type="compositionally biased region" description="Polar residues" evidence="1">
    <location>
        <begin position="58"/>
        <end position="70"/>
    </location>
</feature>
<dbReference type="Proteomes" id="UP000518266">
    <property type="component" value="Unassembled WGS sequence"/>
</dbReference>
<comment type="caution">
    <text evidence="2">The sequence shown here is derived from an EMBL/GenBank/DDBJ whole genome shotgun (WGS) entry which is preliminary data.</text>
</comment>
<evidence type="ECO:0000313" key="2">
    <source>
        <dbReference type="EMBL" id="KAF3833841.1"/>
    </source>
</evidence>
<feature type="region of interest" description="Disordered" evidence="1">
    <location>
        <begin position="125"/>
        <end position="173"/>
    </location>
</feature>
<feature type="compositionally biased region" description="Basic and acidic residues" evidence="1">
    <location>
        <begin position="9"/>
        <end position="29"/>
    </location>
</feature>
<reference evidence="2 3" key="1">
    <citation type="submission" date="2020-03" db="EMBL/GenBank/DDBJ databases">
        <title>Dissostichus mawsoni Genome sequencing and assembly.</title>
        <authorList>
            <person name="Park H."/>
        </authorList>
    </citation>
    <scope>NUCLEOTIDE SEQUENCE [LARGE SCALE GENOMIC DNA]</scope>
    <source>
        <strain evidence="2">DM0001</strain>
        <tissue evidence="2">Muscle</tissue>
    </source>
</reference>
<sequence>MRRRRRRRSVLEKGWERRMRSGRSGEVKPRCRSSSGRTAESSDTTAPRSCRERHTPMGNASTLASESASRSPFLMLSTSTATYPYDDADSCHAGGGHDFGAVWDEVEQDGNDTFCSVHLSFPQQPHSQSARVNKLQHRPTDRCCPIETDRDCDRPPEGSKANVRILDNNNRHN</sequence>
<evidence type="ECO:0000256" key="1">
    <source>
        <dbReference type="SAM" id="MobiDB-lite"/>
    </source>
</evidence>
<accession>A0A7J5XA82</accession>
<dbReference type="AlphaFoldDB" id="A0A7J5XA82"/>